<keyword evidence="4" id="KW-1185">Reference proteome</keyword>
<organism evidence="3 4">
    <name type="scientific">Penicillium canescens</name>
    <dbReference type="NCBI Taxonomy" id="5083"/>
    <lineage>
        <taxon>Eukaryota</taxon>
        <taxon>Fungi</taxon>
        <taxon>Dikarya</taxon>
        <taxon>Ascomycota</taxon>
        <taxon>Pezizomycotina</taxon>
        <taxon>Eurotiomycetes</taxon>
        <taxon>Eurotiomycetidae</taxon>
        <taxon>Eurotiales</taxon>
        <taxon>Aspergillaceae</taxon>
        <taxon>Penicillium</taxon>
    </lineage>
</organism>
<feature type="domain" description="Xylanolytic transcriptional activator regulatory" evidence="2">
    <location>
        <begin position="30"/>
        <end position="107"/>
    </location>
</feature>
<protein>
    <recommendedName>
        <fullName evidence="2">Xylanolytic transcriptional activator regulatory domain-containing protein</fullName>
    </recommendedName>
</protein>
<dbReference type="PANTHER" id="PTHR47431">
    <property type="entry name" value="ZN(II)2CYS6 TRANSCRIPTION FACTOR (EUROFUNG)-RELATED"/>
    <property type="match status" value="1"/>
</dbReference>
<dbReference type="PANTHER" id="PTHR47431:SF4">
    <property type="entry name" value="ZN(II)2CYS6 TRANSCRIPTION FACTOR (EUROFUNG)"/>
    <property type="match status" value="1"/>
</dbReference>
<evidence type="ECO:0000259" key="2">
    <source>
        <dbReference type="SMART" id="SM00906"/>
    </source>
</evidence>
<dbReference type="GO" id="GO:0006351">
    <property type="term" value="P:DNA-templated transcription"/>
    <property type="evidence" value="ECO:0007669"/>
    <property type="project" value="InterPro"/>
</dbReference>
<keyword evidence="1" id="KW-0539">Nucleus</keyword>
<proteinExistence type="predicted"/>
<dbReference type="GO" id="GO:0003677">
    <property type="term" value="F:DNA binding"/>
    <property type="evidence" value="ECO:0007669"/>
    <property type="project" value="InterPro"/>
</dbReference>
<dbReference type="SMART" id="SM00906">
    <property type="entry name" value="Fungal_trans"/>
    <property type="match status" value="1"/>
</dbReference>
<evidence type="ECO:0000313" key="3">
    <source>
        <dbReference type="EMBL" id="KAJ6022779.1"/>
    </source>
</evidence>
<sequence>MATRSLTAFDVQAVLLYSIVVYWCNEPDRGVELLDEAIRMAVSLGMNRKECSQTYGHGDPILEESLRRTWWVIYITDAHIAGSTHTYPFRTSSIDTTTDLPCEEDEYESGNMPPPRSIEDYENREFCTEEDTEFSSYAELIGLTLAVDRALSPGSTTDPQLYIAMASASDTSIRAWYSLLSPSKREPIRPDGSIDEVMFKALFIMHTYNIEIHRPLSALTHSAIESVSHCAPRAPSEQLKCNNAKEKDLHTLKCTKAIHSIDELLTLPTNMKSHSPFIICMIANVTIAHLSACRFIYHGQRLSQSREKIRLAMGTLKRLSEHWVLGKRTYREIGIIARELLSLAKDTPVGLGGVGLSFPDPPSIGMPASDMLPDGNFDFCSFFDSATSGLSEPSLQFIL</sequence>
<dbReference type="CDD" id="cd12148">
    <property type="entry name" value="fungal_TF_MHR"/>
    <property type="match status" value="1"/>
</dbReference>
<evidence type="ECO:0000256" key="1">
    <source>
        <dbReference type="ARBA" id="ARBA00023242"/>
    </source>
</evidence>
<dbReference type="EMBL" id="JAQJZL010000016">
    <property type="protein sequence ID" value="KAJ6022779.1"/>
    <property type="molecule type" value="Genomic_DNA"/>
</dbReference>
<name>A0AAD6N2F8_PENCN</name>
<dbReference type="AlphaFoldDB" id="A0AAD6N2F8"/>
<accession>A0AAD6N2F8</accession>
<dbReference type="Pfam" id="PF04082">
    <property type="entry name" value="Fungal_trans"/>
    <property type="match status" value="1"/>
</dbReference>
<dbReference type="GO" id="GO:0008270">
    <property type="term" value="F:zinc ion binding"/>
    <property type="evidence" value="ECO:0007669"/>
    <property type="project" value="InterPro"/>
</dbReference>
<dbReference type="Proteomes" id="UP001219568">
    <property type="component" value="Unassembled WGS sequence"/>
</dbReference>
<reference evidence="3" key="1">
    <citation type="journal article" date="2023" name="IMA Fungus">
        <title>Comparative genomic study of the Penicillium genus elucidates a diverse pangenome and 15 lateral gene transfer events.</title>
        <authorList>
            <person name="Petersen C."/>
            <person name="Sorensen T."/>
            <person name="Nielsen M.R."/>
            <person name="Sondergaard T.E."/>
            <person name="Sorensen J.L."/>
            <person name="Fitzpatrick D.A."/>
            <person name="Frisvad J.C."/>
            <person name="Nielsen K.L."/>
        </authorList>
    </citation>
    <scope>NUCLEOTIDE SEQUENCE</scope>
    <source>
        <strain evidence="3">IBT 15450</strain>
    </source>
</reference>
<evidence type="ECO:0000313" key="4">
    <source>
        <dbReference type="Proteomes" id="UP001219568"/>
    </source>
</evidence>
<reference evidence="3" key="2">
    <citation type="submission" date="2023-01" db="EMBL/GenBank/DDBJ databases">
        <authorList>
            <person name="Petersen C."/>
        </authorList>
    </citation>
    <scope>NUCLEOTIDE SEQUENCE</scope>
    <source>
        <strain evidence="3">IBT 15450</strain>
    </source>
</reference>
<comment type="caution">
    <text evidence="3">The sequence shown here is derived from an EMBL/GenBank/DDBJ whole genome shotgun (WGS) entry which is preliminary data.</text>
</comment>
<dbReference type="InterPro" id="IPR007219">
    <property type="entry name" value="XnlR_reg_dom"/>
</dbReference>
<gene>
    <name evidence="3" type="ORF">N7460_013174</name>
</gene>